<dbReference type="Pfam" id="PF00651">
    <property type="entry name" value="BTB"/>
    <property type="match status" value="1"/>
</dbReference>
<dbReference type="PANTHER" id="PTHR22744">
    <property type="entry name" value="HELIX LOOP HELIX PROTEIN 21-RELATED"/>
    <property type="match status" value="1"/>
</dbReference>
<feature type="domain" description="BTB" evidence="1">
    <location>
        <begin position="28"/>
        <end position="102"/>
    </location>
</feature>
<dbReference type="SUPFAM" id="SSF54695">
    <property type="entry name" value="POZ domain"/>
    <property type="match status" value="1"/>
</dbReference>
<dbReference type="OMA" id="FHECASF"/>
<dbReference type="AlphaFoldDB" id="A0A2H3J218"/>
<dbReference type="STRING" id="742152.A0A2H3J218"/>
<dbReference type="PANTHER" id="PTHR22744:SF17">
    <property type="entry name" value="BTB DOMAIN-CONTAINING PROTEIN"/>
    <property type="match status" value="1"/>
</dbReference>
<evidence type="ECO:0000259" key="1">
    <source>
        <dbReference type="PROSITE" id="PS50097"/>
    </source>
</evidence>
<proteinExistence type="predicted"/>
<dbReference type="Proteomes" id="UP000218811">
    <property type="component" value="Unassembled WGS sequence"/>
</dbReference>
<keyword evidence="3" id="KW-1185">Reference proteome</keyword>
<organism evidence="2 3">
    <name type="scientific">Wolfiporia cocos (strain MD-104)</name>
    <name type="common">Brown rot fungus</name>
    <dbReference type="NCBI Taxonomy" id="742152"/>
    <lineage>
        <taxon>Eukaryota</taxon>
        <taxon>Fungi</taxon>
        <taxon>Dikarya</taxon>
        <taxon>Basidiomycota</taxon>
        <taxon>Agaricomycotina</taxon>
        <taxon>Agaricomycetes</taxon>
        <taxon>Polyporales</taxon>
        <taxon>Phaeolaceae</taxon>
        <taxon>Wolfiporia</taxon>
    </lineage>
</organism>
<dbReference type="InterPro" id="IPR000210">
    <property type="entry name" value="BTB/POZ_dom"/>
</dbReference>
<dbReference type="SMART" id="SM00225">
    <property type="entry name" value="BTB"/>
    <property type="match status" value="1"/>
</dbReference>
<protein>
    <recommendedName>
        <fullName evidence="1">BTB domain-containing protein</fullName>
    </recommendedName>
</protein>
<name>A0A2H3J218_WOLCO</name>
<evidence type="ECO:0000313" key="2">
    <source>
        <dbReference type="EMBL" id="PCH35735.1"/>
    </source>
</evidence>
<reference evidence="2 3" key="1">
    <citation type="journal article" date="2012" name="Science">
        <title>The Paleozoic origin of enzymatic lignin decomposition reconstructed from 31 fungal genomes.</title>
        <authorList>
            <person name="Floudas D."/>
            <person name="Binder M."/>
            <person name="Riley R."/>
            <person name="Barry K."/>
            <person name="Blanchette R.A."/>
            <person name="Henrissat B."/>
            <person name="Martinez A.T."/>
            <person name="Otillar R."/>
            <person name="Spatafora J.W."/>
            <person name="Yadav J.S."/>
            <person name="Aerts A."/>
            <person name="Benoit I."/>
            <person name="Boyd A."/>
            <person name="Carlson A."/>
            <person name="Copeland A."/>
            <person name="Coutinho P.M."/>
            <person name="de Vries R.P."/>
            <person name="Ferreira P."/>
            <person name="Findley K."/>
            <person name="Foster B."/>
            <person name="Gaskell J."/>
            <person name="Glotzer D."/>
            <person name="Gorecki P."/>
            <person name="Heitman J."/>
            <person name="Hesse C."/>
            <person name="Hori C."/>
            <person name="Igarashi K."/>
            <person name="Jurgens J.A."/>
            <person name="Kallen N."/>
            <person name="Kersten P."/>
            <person name="Kohler A."/>
            <person name="Kuees U."/>
            <person name="Kumar T.K.A."/>
            <person name="Kuo A."/>
            <person name="LaButti K."/>
            <person name="Larrondo L.F."/>
            <person name="Lindquist E."/>
            <person name="Ling A."/>
            <person name="Lombard V."/>
            <person name="Lucas S."/>
            <person name="Lundell T."/>
            <person name="Martin R."/>
            <person name="McLaughlin D.J."/>
            <person name="Morgenstern I."/>
            <person name="Morin E."/>
            <person name="Murat C."/>
            <person name="Nagy L.G."/>
            <person name="Nolan M."/>
            <person name="Ohm R.A."/>
            <person name="Patyshakuliyeva A."/>
            <person name="Rokas A."/>
            <person name="Ruiz-Duenas F.J."/>
            <person name="Sabat G."/>
            <person name="Salamov A."/>
            <person name="Samejima M."/>
            <person name="Schmutz J."/>
            <person name="Slot J.C."/>
            <person name="St John F."/>
            <person name="Stenlid J."/>
            <person name="Sun H."/>
            <person name="Sun S."/>
            <person name="Syed K."/>
            <person name="Tsang A."/>
            <person name="Wiebenga A."/>
            <person name="Young D."/>
            <person name="Pisabarro A."/>
            <person name="Eastwood D.C."/>
            <person name="Martin F."/>
            <person name="Cullen D."/>
            <person name="Grigoriev I.V."/>
            <person name="Hibbett D.S."/>
        </authorList>
    </citation>
    <scope>NUCLEOTIDE SEQUENCE [LARGE SCALE GENOMIC DNA]</scope>
    <source>
        <strain evidence="2 3">MD-104</strain>
    </source>
</reference>
<evidence type="ECO:0000313" key="3">
    <source>
        <dbReference type="Proteomes" id="UP000218811"/>
    </source>
</evidence>
<dbReference type="EMBL" id="KB467854">
    <property type="protein sequence ID" value="PCH35735.1"/>
    <property type="molecule type" value="Genomic_DNA"/>
</dbReference>
<dbReference type="Gene3D" id="3.30.710.10">
    <property type="entry name" value="Potassium Channel Kv1.1, Chain A"/>
    <property type="match status" value="1"/>
</dbReference>
<dbReference type="PROSITE" id="PS50097">
    <property type="entry name" value="BTB"/>
    <property type="match status" value="1"/>
</dbReference>
<gene>
    <name evidence="2" type="ORF">WOLCODRAFT_107761</name>
</gene>
<sequence length="213" mass="24563">MVGRASYFDAHSAVSSHSRHERFYLSDGNVVFLVEDTLFRVHRYFFLHGSKVFEDMFSMPSPQGEDFEGNSDHRPIYLEGTSCIDFARFLSIFYPRSVCKPDPEATDEWASVLALAVKWQFDDIQALATTRLSETASLVDQILLARQYHLSNWFYAAHVRICSKYEPLSLEEGRRLGVDETVIISDVRQYSIRCNRGNVDHDKLRAALRLLEQ</sequence>
<accession>A0A2H3J218</accession>
<dbReference type="CDD" id="cd18186">
    <property type="entry name" value="BTB_POZ_ZBTB_KLHL-like"/>
    <property type="match status" value="1"/>
</dbReference>
<dbReference type="InterPro" id="IPR011333">
    <property type="entry name" value="SKP1/BTB/POZ_sf"/>
</dbReference>
<dbReference type="OrthoDB" id="3199068at2759"/>